<evidence type="ECO:0000313" key="3">
    <source>
        <dbReference type="Proteomes" id="UP001595962"/>
    </source>
</evidence>
<feature type="region of interest" description="Disordered" evidence="1">
    <location>
        <begin position="19"/>
        <end position="38"/>
    </location>
</feature>
<evidence type="ECO:0000256" key="1">
    <source>
        <dbReference type="SAM" id="MobiDB-lite"/>
    </source>
</evidence>
<dbReference type="Proteomes" id="UP001595962">
    <property type="component" value="Unassembled WGS sequence"/>
</dbReference>
<dbReference type="EMBL" id="JBHSGB010000006">
    <property type="protein sequence ID" value="MFC4654648.1"/>
    <property type="molecule type" value="Genomic_DNA"/>
</dbReference>
<reference evidence="3" key="1">
    <citation type="journal article" date="2019" name="Int. J. Syst. Evol. Microbiol.">
        <title>The Global Catalogue of Microorganisms (GCM) 10K type strain sequencing project: providing services to taxonomists for standard genome sequencing and annotation.</title>
        <authorList>
            <consortium name="The Broad Institute Genomics Platform"/>
            <consortium name="The Broad Institute Genome Sequencing Center for Infectious Disease"/>
            <person name="Wu L."/>
            <person name="Ma J."/>
        </authorList>
    </citation>
    <scope>NUCLEOTIDE SEQUENCE [LARGE SCALE GENOMIC DNA]</scope>
    <source>
        <strain evidence="3">DT28</strain>
    </source>
</reference>
<dbReference type="Pfam" id="PF09831">
    <property type="entry name" value="DUF2058"/>
    <property type="match status" value="1"/>
</dbReference>
<name>A0ABV9JK79_9GAMM</name>
<evidence type="ECO:0000313" key="2">
    <source>
        <dbReference type="EMBL" id="MFC4654648.1"/>
    </source>
</evidence>
<protein>
    <submittedName>
        <fullName evidence="2">DUF2058 domain-containing protein</fullName>
    </submittedName>
</protein>
<dbReference type="InterPro" id="IPR018636">
    <property type="entry name" value="DUF2058"/>
</dbReference>
<gene>
    <name evidence="2" type="ORF">ACFO3I_06395</name>
</gene>
<accession>A0ABV9JK79</accession>
<comment type="caution">
    <text evidence="2">The sequence shown here is derived from an EMBL/GenBank/DDBJ whole genome shotgun (WGS) entry which is preliminary data.</text>
</comment>
<feature type="compositionally biased region" description="Basic and acidic residues" evidence="1">
    <location>
        <begin position="58"/>
        <end position="69"/>
    </location>
</feature>
<sequence length="180" mass="20038">MSKSLQEQLLKAGLGNAKTAKNINKQKHKERVQAGKNGTVVNEASVLAEQARQQQQARDQELNRQRKAEQDQKAIQAQVKQLIELNSIQAKGDLAYNFTDGSLVKRLYITTKVQSELGKGQIAIARQGESYHLIPVKVAEKIQQRLASAIVVLNSTNQSAEVQAEDDPYAAYQIPDDLMW</sequence>
<dbReference type="RefSeq" id="WP_377332678.1">
    <property type="nucleotide sequence ID" value="NZ_JBHSGB010000006.1"/>
</dbReference>
<organism evidence="2 3">
    <name type="scientific">Rheinheimera marina</name>
    <dbReference type="NCBI Taxonomy" id="1774958"/>
    <lineage>
        <taxon>Bacteria</taxon>
        <taxon>Pseudomonadati</taxon>
        <taxon>Pseudomonadota</taxon>
        <taxon>Gammaproteobacteria</taxon>
        <taxon>Chromatiales</taxon>
        <taxon>Chromatiaceae</taxon>
        <taxon>Rheinheimera</taxon>
    </lineage>
</organism>
<proteinExistence type="predicted"/>
<keyword evidence="3" id="KW-1185">Reference proteome</keyword>
<feature type="region of interest" description="Disordered" evidence="1">
    <location>
        <begin position="50"/>
        <end position="69"/>
    </location>
</feature>